<gene>
    <name evidence="1" type="ORF">UFOPK2880_01381</name>
</gene>
<sequence>MVRALFFVTWFTDTKPNTNEFLGADVRGDTAQSIVTTKSAALFDSDSAGFEIEFILDNDESIN</sequence>
<organism evidence="1">
    <name type="scientific">freshwater metagenome</name>
    <dbReference type="NCBI Taxonomy" id="449393"/>
    <lineage>
        <taxon>unclassified sequences</taxon>
        <taxon>metagenomes</taxon>
        <taxon>ecological metagenomes</taxon>
    </lineage>
</organism>
<name>A0A6J6W9C6_9ZZZZ</name>
<dbReference type="AlphaFoldDB" id="A0A6J6W9C6"/>
<proteinExistence type="predicted"/>
<accession>A0A6J6W9C6</accession>
<reference evidence="1" key="1">
    <citation type="submission" date="2020-05" db="EMBL/GenBank/DDBJ databases">
        <authorList>
            <person name="Chiriac C."/>
            <person name="Salcher M."/>
            <person name="Ghai R."/>
            <person name="Kavagutti S V."/>
        </authorList>
    </citation>
    <scope>NUCLEOTIDE SEQUENCE</scope>
</reference>
<evidence type="ECO:0000313" key="1">
    <source>
        <dbReference type="EMBL" id="CAB4780075.1"/>
    </source>
</evidence>
<dbReference type="EMBL" id="CAEZZP010000102">
    <property type="protein sequence ID" value="CAB4780075.1"/>
    <property type="molecule type" value="Genomic_DNA"/>
</dbReference>
<protein>
    <submittedName>
        <fullName evidence="1">Unannotated protein</fullName>
    </submittedName>
</protein>